<dbReference type="Proteomes" id="UP001230220">
    <property type="component" value="Unassembled WGS sequence"/>
</dbReference>
<dbReference type="RefSeq" id="WP_307412123.1">
    <property type="nucleotide sequence ID" value="NZ_JAUSUR010000011.1"/>
</dbReference>
<organism evidence="4 5">
    <name type="scientific">Breznakia pachnodae</name>
    <dbReference type="NCBI Taxonomy" id="265178"/>
    <lineage>
        <taxon>Bacteria</taxon>
        <taxon>Bacillati</taxon>
        <taxon>Bacillota</taxon>
        <taxon>Erysipelotrichia</taxon>
        <taxon>Erysipelotrichales</taxon>
        <taxon>Erysipelotrichaceae</taxon>
        <taxon>Breznakia</taxon>
    </lineage>
</organism>
<dbReference type="InterPro" id="IPR013196">
    <property type="entry name" value="HTH_11"/>
</dbReference>
<dbReference type="InterPro" id="IPR036390">
    <property type="entry name" value="WH_DNA-bd_sf"/>
</dbReference>
<keyword evidence="5" id="KW-1185">Reference proteome</keyword>
<sequence>MKIYRLLEIIIYLLNHTSATARELADRFEVSARTIQRDMDSLLIAGIPVISSVGIYGGYSIDPSYKLENQFIKKEDFSLIIMALKSLSTSYDDDKIEQVLYKYTSLAKKTELKKVYLDYGVTKENPNVLQNNKIIEDALQSSKHISFSYQNMNHYTSLKEVIPLALRFKWYAWYLFAIDIEKDSYRTYKISRMSDVQITTTSFIPYDDKTIEGLLITNDATYLQTCETIELWCYYSNINTMLEYFPDALVNKQNDGDYQVFIHVPLHEKLWQALLLGMGNQVKIISPIKYREKLITIANNFLSNYDS</sequence>
<dbReference type="Pfam" id="PF13280">
    <property type="entry name" value="WYL"/>
    <property type="match status" value="1"/>
</dbReference>
<dbReference type="SUPFAM" id="SSF46785">
    <property type="entry name" value="Winged helix' DNA-binding domain"/>
    <property type="match status" value="1"/>
</dbReference>
<dbReference type="PIRSF" id="PIRSF016838">
    <property type="entry name" value="PafC"/>
    <property type="match status" value="1"/>
</dbReference>
<dbReference type="Pfam" id="PF08279">
    <property type="entry name" value="HTH_11"/>
    <property type="match status" value="1"/>
</dbReference>
<dbReference type="InterPro" id="IPR036388">
    <property type="entry name" value="WH-like_DNA-bd_sf"/>
</dbReference>
<name>A0ABU0E8R2_9FIRM</name>
<comment type="caution">
    <text evidence="4">The sequence shown here is derived from an EMBL/GenBank/DDBJ whole genome shotgun (WGS) entry which is preliminary data.</text>
</comment>
<dbReference type="InterPro" id="IPR026881">
    <property type="entry name" value="WYL_dom"/>
</dbReference>
<dbReference type="PROSITE" id="PS52050">
    <property type="entry name" value="WYL"/>
    <property type="match status" value="1"/>
</dbReference>
<evidence type="ECO:0000313" key="4">
    <source>
        <dbReference type="EMBL" id="MDQ0363262.1"/>
    </source>
</evidence>
<protein>
    <submittedName>
        <fullName evidence="4">DNA-binding transcriptional regulator YafY</fullName>
    </submittedName>
</protein>
<dbReference type="InterPro" id="IPR051534">
    <property type="entry name" value="CBASS_pafABC_assoc_protein"/>
</dbReference>
<keyword evidence="4" id="KW-0238">DNA-binding</keyword>
<evidence type="ECO:0000259" key="3">
    <source>
        <dbReference type="PROSITE" id="PS51000"/>
    </source>
</evidence>
<evidence type="ECO:0000256" key="2">
    <source>
        <dbReference type="ARBA" id="ARBA00023163"/>
    </source>
</evidence>
<evidence type="ECO:0000313" key="5">
    <source>
        <dbReference type="Proteomes" id="UP001230220"/>
    </source>
</evidence>
<reference evidence="4 5" key="1">
    <citation type="submission" date="2023-07" db="EMBL/GenBank/DDBJ databases">
        <title>Genomic Encyclopedia of Type Strains, Phase IV (KMG-IV): sequencing the most valuable type-strain genomes for metagenomic binning, comparative biology and taxonomic classification.</title>
        <authorList>
            <person name="Goeker M."/>
        </authorList>
    </citation>
    <scope>NUCLEOTIDE SEQUENCE [LARGE SCALE GENOMIC DNA]</scope>
    <source>
        <strain evidence="4 5">DSM 16784</strain>
    </source>
</reference>
<accession>A0ABU0E8R2</accession>
<dbReference type="PROSITE" id="PS51000">
    <property type="entry name" value="HTH_DEOR_2"/>
    <property type="match status" value="1"/>
</dbReference>
<dbReference type="PANTHER" id="PTHR34580">
    <property type="match status" value="1"/>
</dbReference>
<dbReference type="InterPro" id="IPR028349">
    <property type="entry name" value="PafC-like"/>
</dbReference>
<keyword evidence="1" id="KW-0805">Transcription regulation</keyword>
<evidence type="ECO:0000256" key="1">
    <source>
        <dbReference type="ARBA" id="ARBA00023015"/>
    </source>
</evidence>
<dbReference type="EMBL" id="JAUSUR010000011">
    <property type="protein sequence ID" value="MDQ0363262.1"/>
    <property type="molecule type" value="Genomic_DNA"/>
</dbReference>
<gene>
    <name evidence="4" type="ORF">J2S15_004027</name>
</gene>
<dbReference type="GO" id="GO:0003677">
    <property type="term" value="F:DNA binding"/>
    <property type="evidence" value="ECO:0007669"/>
    <property type="project" value="UniProtKB-KW"/>
</dbReference>
<dbReference type="Gene3D" id="1.10.10.10">
    <property type="entry name" value="Winged helix-like DNA-binding domain superfamily/Winged helix DNA-binding domain"/>
    <property type="match status" value="1"/>
</dbReference>
<feature type="domain" description="HTH deoR-type" evidence="3">
    <location>
        <begin position="2"/>
        <end position="61"/>
    </location>
</feature>
<dbReference type="InterPro" id="IPR001034">
    <property type="entry name" value="DeoR_HTH"/>
</dbReference>
<proteinExistence type="predicted"/>
<keyword evidence="2" id="KW-0804">Transcription</keyword>
<dbReference type="PANTHER" id="PTHR34580:SF1">
    <property type="entry name" value="PROTEIN PAFC"/>
    <property type="match status" value="1"/>
</dbReference>